<evidence type="ECO:0000313" key="12">
    <source>
        <dbReference type="EMBL" id="PWN98727.1"/>
    </source>
</evidence>
<reference evidence="12 13" key="1">
    <citation type="journal article" date="2018" name="Mol. Biol. Evol.">
        <title>Broad Genomic Sampling Reveals a Smut Pathogenic Ancestry of the Fungal Clade Ustilaginomycotina.</title>
        <authorList>
            <person name="Kijpornyongpan T."/>
            <person name="Mondo S.J."/>
            <person name="Barry K."/>
            <person name="Sandor L."/>
            <person name="Lee J."/>
            <person name="Lipzen A."/>
            <person name="Pangilinan J."/>
            <person name="LaButti K."/>
            <person name="Hainaut M."/>
            <person name="Henrissat B."/>
            <person name="Grigoriev I.V."/>
            <person name="Spatafora J.W."/>
            <person name="Aime M.C."/>
        </authorList>
    </citation>
    <scope>NUCLEOTIDE SEQUENCE [LARGE SCALE GENOMIC DNA]</scope>
    <source>
        <strain evidence="12 13">MCA 4186</strain>
    </source>
</reference>
<dbReference type="FunFam" id="3.30.830.10:FF:000003">
    <property type="entry name" value="Insulin-degrading enzyme"/>
    <property type="match status" value="1"/>
</dbReference>
<dbReference type="AlphaFoldDB" id="A0A316ZA90"/>
<evidence type="ECO:0000256" key="3">
    <source>
        <dbReference type="ARBA" id="ARBA00022723"/>
    </source>
</evidence>
<dbReference type="PANTHER" id="PTHR43690:SF18">
    <property type="entry name" value="INSULIN-DEGRADING ENZYME-RELATED"/>
    <property type="match status" value="1"/>
</dbReference>
<dbReference type="STRING" id="58919.A0A316ZA90"/>
<feature type="domain" description="Peptidase M16 C-terminal" evidence="9">
    <location>
        <begin position="327"/>
        <end position="505"/>
    </location>
</feature>
<dbReference type="Pfam" id="PF05193">
    <property type="entry name" value="Peptidase_M16_C"/>
    <property type="match status" value="1"/>
</dbReference>
<dbReference type="InterPro" id="IPR054734">
    <property type="entry name" value="PqqF-like_C_4"/>
</dbReference>
<dbReference type="GO" id="GO:0046872">
    <property type="term" value="F:metal ion binding"/>
    <property type="evidence" value="ECO:0007669"/>
    <property type="project" value="UniProtKB-KW"/>
</dbReference>
<dbReference type="GO" id="GO:0043171">
    <property type="term" value="P:peptide catabolic process"/>
    <property type="evidence" value="ECO:0007669"/>
    <property type="project" value="TreeGrafter"/>
</dbReference>
<comment type="similarity">
    <text evidence="1">Belongs to the peptidase M16 family.</text>
</comment>
<dbReference type="PROSITE" id="PS00143">
    <property type="entry name" value="INSULINASE"/>
    <property type="match status" value="1"/>
</dbReference>
<dbReference type="InterPro" id="IPR011249">
    <property type="entry name" value="Metalloenz_LuxS/M16"/>
</dbReference>
<evidence type="ECO:0000259" key="9">
    <source>
        <dbReference type="Pfam" id="PF05193"/>
    </source>
</evidence>
<feature type="compositionally biased region" description="Low complexity" evidence="7">
    <location>
        <begin position="85"/>
        <end position="97"/>
    </location>
</feature>
<feature type="region of interest" description="Disordered" evidence="7">
    <location>
        <begin position="58"/>
        <end position="97"/>
    </location>
</feature>
<dbReference type="EMBL" id="KZ819290">
    <property type="protein sequence ID" value="PWN98727.1"/>
    <property type="molecule type" value="Genomic_DNA"/>
</dbReference>
<evidence type="ECO:0000259" key="10">
    <source>
        <dbReference type="Pfam" id="PF16187"/>
    </source>
</evidence>
<keyword evidence="5" id="KW-0862">Zinc</keyword>
<evidence type="ECO:0000256" key="7">
    <source>
        <dbReference type="SAM" id="MobiDB-lite"/>
    </source>
</evidence>
<feature type="domain" description="Coenzyme PQQ synthesis protein F-like C-terminal lobe" evidence="11">
    <location>
        <begin position="908"/>
        <end position="1006"/>
    </location>
</feature>
<evidence type="ECO:0000256" key="6">
    <source>
        <dbReference type="ARBA" id="ARBA00023049"/>
    </source>
</evidence>
<keyword evidence="4" id="KW-0378">Hydrolase</keyword>
<evidence type="ECO:0000256" key="1">
    <source>
        <dbReference type="ARBA" id="ARBA00007261"/>
    </source>
</evidence>
<dbReference type="InterPro" id="IPR001431">
    <property type="entry name" value="Pept_M16_Zn_BS"/>
</dbReference>
<evidence type="ECO:0000256" key="5">
    <source>
        <dbReference type="ARBA" id="ARBA00022833"/>
    </source>
</evidence>
<feature type="compositionally biased region" description="Low complexity" evidence="7">
    <location>
        <begin position="58"/>
        <end position="68"/>
    </location>
</feature>
<dbReference type="InterPro" id="IPR032632">
    <property type="entry name" value="Peptidase_M16_M"/>
</dbReference>
<dbReference type="InterPro" id="IPR050626">
    <property type="entry name" value="Peptidase_M16"/>
</dbReference>
<name>A0A316ZA90_9BASI</name>
<dbReference type="SUPFAM" id="SSF63411">
    <property type="entry name" value="LuxS/MPP-like metallohydrolase"/>
    <property type="match status" value="4"/>
</dbReference>
<keyword evidence="2" id="KW-0645">Protease</keyword>
<evidence type="ECO:0000259" key="11">
    <source>
        <dbReference type="Pfam" id="PF22456"/>
    </source>
</evidence>
<dbReference type="Pfam" id="PF00675">
    <property type="entry name" value="Peptidase_M16"/>
    <property type="match status" value="1"/>
</dbReference>
<dbReference type="GO" id="GO:0004222">
    <property type="term" value="F:metalloendopeptidase activity"/>
    <property type="evidence" value="ECO:0007669"/>
    <property type="project" value="InterPro"/>
</dbReference>
<evidence type="ECO:0008006" key="14">
    <source>
        <dbReference type="Google" id="ProtNLM"/>
    </source>
</evidence>
<evidence type="ECO:0000313" key="13">
    <source>
        <dbReference type="Proteomes" id="UP000245946"/>
    </source>
</evidence>
<dbReference type="FunFam" id="3.30.830.10:FF:000004">
    <property type="entry name" value="Putative insulin-degrading enzyme"/>
    <property type="match status" value="1"/>
</dbReference>
<dbReference type="RefSeq" id="XP_025599006.1">
    <property type="nucleotide sequence ID" value="XM_025742088.1"/>
</dbReference>
<keyword evidence="6" id="KW-0482">Metalloprotease</keyword>
<dbReference type="GO" id="GO:0005829">
    <property type="term" value="C:cytosol"/>
    <property type="evidence" value="ECO:0007669"/>
    <property type="project" value="TreeGrafter"/>
</dbReference>
<feature type="domain" description="Peptidase M16 N-terminal" evidence="8">
    <location>
        <begin position="165"/>
        <end position="301"/>
    </location>
</feature>
<dbReference type="Proteomes" id="UP000245946">
    <property type="component" value="Unassembled WGS sequence"/>
</dbReference>
<dbReference type="Gene3D" id="3.30.830.10">
    <property type="entry name" value="Metalloenzyme, LuxS/M16 peptidase-like"/>
    <property type="match status" value="4"/>
</dbReference>
<organism evidence="12 13">
    <name type="scientific">Tilletiopsis washingtonensis</name>
    <dbReference type="NCBI Taxonomy" id="58919"/>
    <lineage>
        <taxon>Eukaryota</taxon>
        <taxon>Fungi</taxon>
        <taxon>Dikarya</taxon>
        <taxon>Basidiomycota</taxon>
        <taxon>Ustilaginomycotina</taxon>
        <taxon>Exobasidiomycetes</taxon>
        <taxon>Entylomatales</taxon>
        <taxon>Entylomatales incertae sedis</taxon>
        <taxon>Tilletiopsis</taxon>
    </lineage>
</organism>
<dbReference type="InterPro" id="IPR011765">
    <property type="entry name" value="Pept_M16_N"/>
</dbReference>
<proteinExistence type="inferred from homology"/>
<gene>
    <name evidence="12" type="ORF">FA09DRAFT_329231</name>
</gene>
<accession>A0A316ZA90</accession>
<dbReference type="InterPro" id="IPR007863">
    <property type="entry name" value="Peptidase_M16_C"/>
</dbReference>
<dbReference type="OrthoDB" id="952271at2759"/>
<dbReference type="GO" id="GO:0005739">
    <property type="term" value="C:mitochondrion"/>
    <property type="evidence" value="ECO:0007669"/>
    <property type="project" value="TreeGrafter"/>
</dbReference>
<feature type="domain" description="Peptidase M16 middle/third" evidence="10">
    <location>
        <begin position="511"/>
        <end position="802"/>
    </location>
</feature>
<dbReference type="Pfam" id="PF22456">
    <property type="entry name" value="PqqF-like_C_4"/>
    <property type="match status" value="1"/>
</dbReference>
<dbReference type="PANTHER" id="PTHR43690">
    <property type="entry name" value="NARDILYSIN"/>
    <property type="match status" value="1"/>
</dbReference>
<evidence type="ECO:0000256" key="2">
    <source>
        <dbReference type="ARBA" id="ARBA00022670"/>
    </source>
</evidence>
<dbReference type="GO" id="GO:0051603">
    <property type="term" value="P:proteolysis involved in protein catabolic process"/>
    <property type="evidence" value="ECO:0007669"/>
    <property type="project" value="TreeGrafter"/>
</dbReference>
<keyword evidence="13" id="KW-1185">Reference proteome</keyword>
<dbReference type="Pfam" id="PF16187">
    <property type="entry name" value="Peptidase_M16_M"/>
    <property type="match status" value="1"/>
</dbReference>
<dbReference type="FunFam" id="3.30.830.10:FF:000005">
    <property type="entry name" value="nardilysin isoform X1"/>
    <property type="match status" value="1"/>
</dbReference>
<dbReference type="GeneID" id="37269632"/>
<keyword evidence="3" id="KW-0479">Metal-binding</keyword>
<protein>
    <recommendedName>
        <fullName evidence="14">Insulin-degrading enzyme</fullName>
    </recommendedName>
</protein>
<evidence type="ECO:0000256" key="4">
    <source>
        <dbReference type="ARBA" id="ARBA00022801"/>
    </source>
</evidence>
<evidence type="ECO:0000259" key="8">
    <source>
        <dbReference type="Pfam" id="PF00675"/>
    </source>
</evidence>
<sequence length="1204" mass="133142">MRPSQLLLRPLLRASPSLPRARAAAAALRPALAAAAAAPSAASAAALAHRAVSSRSAAAAVKPRVASPSMRDASLPSGAGSSRGLASEATSREAASSSSAHELLGASAFSSTPTSALHPLPPGFEMREGAADRPAYAVFTQPLERSGQDDRAYRLVRLANGLEALLVHDAATDKASAALDVRVGHLSDPLELQGLAHFCEHLLFMGTQKYPRENEYSEFLSNHSGSSNAYTGMENTNYFFDVGHAHLTGALDRFSQFFQTPLFDAGCTEREIRAVDSEHKKNLQSDAWRAFQLEKSLSRPDHPYSHFGTGNLQTLWEEPKSKGLDVRDELLKFHDRYYSANTMKLVVLGRESLDELTDLVVDKFSGVRNKGIPAPSFPSSPLGAEQLQTQVFFRSVKDIRLLDVTFPIPDQSPHFRSKPGQFLSHFIGHEGAGSVLSHLKARGWANHLSAGATNGADGFEFFKISIDLTQDGLANYQDVVASIFRYIDLLRASDFPEWAFREVQQLCELAFRFKEKAPPSSYASALSSQMQLPFPREWVLSGPYLTRDFNVELIRETAACLRPENCRIAIAAQTLPNGTKEWDARERWYGTEYALSPLPSRLLSASQPAAGQEDLALPAPNSFIPSDFAVPDADRFAADGYRATKRPVLLRSTPRGRLWHKRDDQFFMPKANVFMLLRSPLLDATPSNAVKSRLIVELVKDALTEYSYDAELAGLGYNIESQADGIGLSVDGYNDKLAVLCRYILEELAAFKVNAQRFGLIKDQVRRGYENFRLEAPYQHANYYATYLLVERMWTAEEKLRELDALTAEDVQRFLPDLLGRLHVEMLVHGNLQPAQAVELAELAESTLRHAPLSPAELLSHRSLVLPRGSSHAWQIDVSNADNVNSSIEYYCQVGDPSDIRQRATLALLAQIAQEPCFDQLRTKEQLGYLVFSSVRKSIGSMGFRILVQSERDAAYVESRIDAFLDTFKAQLEGMTDAEFAAQRDSLAHKKLEVPKNLYEESSRFWFHIHSGYYDFLQRDVDVAALRQLERKDVVAMFNEHIHQSSSTRAKLTVHMRSKVKPVRFSRAAAEELRAASAKLNVPTSDEEYAALQAQQPSVETVKEATRAALTRLETSPETTQQLLTAIDELAAKHPLQEEEGDVVPADATAGVTLIEDPVAFKASLQPSRAAQPVRPWAAYEAEPQGEERGYGAAAADARQLAKI</sequence>